<dbReference type="OrthoDB" id="47441at2759"/>
<keyword evidence="3" id="KW-1185">Reference proteome</keyword>
<dbReference type="AlphaFoldDB" id="A0A448ZF96"/>
<dbReference type="Proteomes" id="UP000291116">
    <property type="component" value="Unassembled WGS sequence"/>
</dbReference>
<evidence type="ECO:0000313" key="3">
    <source>
        <dbReference type="Proteomes" id="UP000291116"/>
    </source>
</evidence>
<evidence type="ECO:0000256" key="1">
    <source>
        <dbReference type="SAM" id="MobiDB-lite"/>
    </source>
</evidence>
<gene>
    <name evidence="2" type="ORF">PSNMU_V1.4_AUG-EV-PASAV3_0075430</name>
</gene>
<reference evidence="2 3" key="1">
    <citation type="submission" date="2019-01" db="EMBL/GenBank/DDBJ databases">
        <authorList>
            <person name="Ferrante I. M."/>
        </authorList>
    </citation>
    <scope>NUCLEOTIDE SEQUENCE [LARGE SCALE GENOMIC DNA]</scope>
    <source>
        <strain evidence="2 3">B856</strain>
    </source>
</reference>
<name>A0A448ZF96_9STRA</name>
<feature type="compositionally biased region" description="Basic and acidic residues" evidence="1">
    <location>
        <begin position="111"/>
        <end position="133"/>
    </location>
</feature>
<accession>A0A448ZF96</accession>
<dbReference type="EMBL" id="CAACVS010000294">
    <property type="protein sequence ID" value="VEU40651.1"/>
    <property type="molecule type" value="Genomic_DNA"/>
</dbReference>
<feature type="region of interest" description="Disordered" evidence="1">
    <location>
        <begin position="111"/>
        <end position="137"/>
    </location>
</feature>
<sequence>MIAARKLGGFIIPPRTMPQTFLSAFNGLISLMSETTRSQFIDSLEQGIIQEEVLSQASAGPMVMLSLFHELQNPLFAKNNFDANQFLEGVSPALENFHNVSAALENELHAVSRKSQEKKTDGEEENAKEKGETSENISTEVGAVTKEEKDYLLSALQITTESDDSQSKQQRKNAEAILDYEWMNEARDRPDSLAGQLSRMVTKELFQINQLSSKTAFLLQNQSRNVLFREGSCQVDNVALLSARACLFKEKEIPGSSDEDNDNKPKEYEIIDYNFGDEYVEAGTAVGAQVEVLYDVTQEFAIGKSGDKRKDDISSESKASDQSENEDYTSTTIVSVATLEGWLRGGPEGGELRWKLASYRPPYEFPGIDHAY</sequence>
<feature type="region of interest" description="Disordered" evidence="1">
    <location>
        <begin position="305"/>
        <end position="329"/>
    </location>
</feature>
<evidence type="ECO:0000313" key="2">
    <source>
        <dbReference type="EMBL" id="VEU40651.1"/>
    </source>
</evidence>
<feature type="compositionally biased region" description="Basic and acidic residues" evidence="1">
    <location>
        <begin position="305"/>
        <end position="321"/>
    </location>
</feature>
<organism evidence="2 3">
    <name type="scientific">Pseudo-nitzschia multistriata</name>
    <dbReference type="NCBI Taxonomy" id="183589"/>
    <lineage>
        <taxon>Eukaryota</taxon>
        <taxon>Sar</taxon>
        <taxon>Stramenopiles</taxon>
        <taxon>Ochrophyta</taxon>
        <taxon>Bacillariophyta</taxon>
        <taxon>Bacillariophyceae</taxon>
        <taxon>Bacillariophycidae</taxon>
        <taxon>Bacillariales</taxon>
        <taxon>Bacillariaceae</taxon>
        <taxon>Pseudo-nitzschia</taxon>
    </lineage>
</organism>
<protein>
    <submittedName>
        <fullName evidence="2">Uncharacterized protein</fullName>
    </submittedName>
</protein>
<proteinExistence type="predicted"/>